<sequence length="383" mass="41863">MGNADRPEQLPDAGSRLLRRDTGQAVRERLAVLAGEVLKDPSMAHGAARSWRGDVVGDDLDLWLTALTDTTPTPALEELFRARAGAHAAAGLRCEEALVQQQACVTVLVRALANETPVHSPERTHFAYVLRERALRILKIATATIIERYRSPAEPLGPPQPQPQPQPQPHPSSGSAPRRLVPAHQTVPQWCVAATQLGHGTKAALQKFRALNPQALVAVTGTNVTAFTQERPKMPELFGPYGLVLIEDGDTMRAARRAALAAVIARHYGVRVDTGQALPLIAALDMAPDERETFVTSCLGPLYTNLRHRYLLETLGTYLAHNLCVTAAARSLYVHRHTLTYRLRSIESLAGIDLSNPFDRMRAELALILSRTSGWSVPRERAG</sequence>
<proteinExistence type="predicted"/>
<feature type="compositionally biased region" description="Pro residues" evidence="1">
    <location>
        <begin position="155"/>
        <end position="170"/>
    </location>
</feature>
<name>A0ABW6RI96_9ACTN</name>
<dbReference type="Pfam" id="PF13556">
    <property type="entry name" value="HTH_30"/>
    <property type="match status" value="1"/>
</dbReference>
<dbReference type="InterPro" id="IPR042070">
    <property type="entry name" value="PucR_C-HTH_sf"/>
</dbReference>
<organism evidence="3 4">
    <name type="scientific">Streptomyces flavidovirens</name>
    <dbReference type="NCBI Taxonomy" id="67298"/>
    <lineage>
        <taxon>Bacteria</taxon>
        <taxon>Bacillati</taxon>
        <taxon>Actinomycetota</taxon>
        <taxon>Actinomycetes</taxon>
        <taxon>Kitasatosporales</taxon>
        <taxon>Streptomycetaceae</taxon>
        <taxon>Streptomyces</taxon>
    </lineage>
</organism>
<keyword evidence="4" id="KW-1185">Reference proteome</keyword>
<dbReference type="InterPro" id="IPR051448">
    <property type="entry name" value="CdaR-like_regulators"/>
</dbReference>
<feature type="domain" description="PucR C-terminal helix-turn-helix" evidence="2">
    <location>
        <begin position="311"/>
        <end position="368"/>
    </location>
</feature>
<evidence type="ECO:0000259" key="2">
    <source>
        <dbReference type="Pfam" id="PF13556"/>
    </source>
</evidence>
<dbReference type="EMBL" id="JBIAPK010000006">
    <property type="protein sequence ID" value="MFF3341243.1"/>
    <property type="molecule type" value="Genomic_DNA"/>
</dbReference>
<dbReference type="PANTHER" id="PTHR33744">
    <property type="entry name" value="CARBOHYDRATE DIACID REGULATOR"/>
    <property type="match status" value="1"/>
</dbReference>
<protein>
    <submittedName>
        <fullName evidence="3">PucR family transcriptional regulator</fullName>
    </submittedName>
</protein>
<dbReference type="Gene3D" id="1.10.10.2840">
    <property type="entry name" value="PucR C-terminal helix-turn-helix domain"/>
    <property type="match status" value="1"/>
</dbReference>
<dbReference type="RefSeq" id="WP_387896448.1">
    <property type="nucleotide sequence ID" value="NZ_JBIAPK010000006.1"/>
</dbReference>
<reference evidence="3 4" key="1">
    <citation type="submission" date="2024-10" db="EMBL/GenBank/DDBJ databases">
        <title>The Natural Products Discovery Center: Release of the First 8490 Sequenced Strains for Exploring Actinobacteria Biosynthetic Diversity.</title>
        <authorList>
            <person name="Kalkreuter E."/>
            <person name="Kautsar S.A."/>
            <person name="Yang D."/>
            <person name="Bader C.D."/>
            <person name="Teijaro C.N."/>
            <person name="Fluegel L."/>
            <person name="Davis C.M."/>
            <person name="Simpson J.R."/>
            <person name="Lauterbach L."/>
            <person name="Steele A.D."/>
            <person name="Gui C."/>
            <person name="Meng S."/>
            <person name="Li G."/>
            <person name="Viehrig K."/>
            <person name="Ye F."/>
            <person name="Su P."/>
            <person name="Kiefer A.F."/>
            <person name="Nichols A."/>
            <person name="Cepeda A.J."/>
            <person name="Yan W."/>
            <person name="Fan B."/>
            <person name="Jiang Y."/>
            <person name="Adhikari A."/>
            <person name="Zheng C.-J."/>
            <person name="Schuster L."/>
            <person name="Cowan T.M."/>
            <person name="Smanski M.J."/>
            <person name="Chevrette M.G."/>
            <person name="De Carvalho L.P.S."/>
            <person name="Shen B."/>
        </authorList>
    </citation>
    <scope>NUCLEOTIDE SEQUENCE [LARGE SCALE GENOMIC DNA]</scope>
    <source>
        <strain evidence="3 4">NPDC003029</strain>
    </source>
</reference>
<evidence type="ECO:0000313" key="3">
    <source>
        <dbReference type="EMBL" id="MFF3341243.1"/>
    </source>
</evidence>
<dbReference type="Proteomes" id="UP001601976">
    <property type="component" value="Unassembled WGS sequence"/>
</dbReference>
<evidence type="ECO:0000313" key="4">
    <source>
        <dbReference type="Proteomes" id="UP001601976"/>
    </source>
</evidence>
<gene>
    <name evidence="3" type="ORF">ACFYWW_21280</name>
</gene>
<feature type="region of interest" description="Disordered" evidence="1">
    <location>
        <begin position="151"/>
        <end position="179"/>
    </location>
</feature>
<accession>A0ABW6RI96</accession>
<evidence type="ECO:0000256" key="1">
    <source>
        <dbReference type="SAM" id="MobiDB-lite"/>
    </source>
</evidence>
<comment type="caution">
    <text evidence="3">The sequence shown here is derived from an EMBL/GenBank/DDBJ whole genome shotgun (WGS) entry which is preliminary data.</text>
</comment>
<dbReference type="PANTHER" id="PTHR33744:SF15">
    <property type="entry name" value="CARBOHYDRATE DIACID REGULATOR"/>
    <property type="match status" value="1"/>
</dbReference>
<dbReference type="InterPro" id="IPR025736">
    <property type="entry name" value="PucR_C-HTH_dom"/>
</dbReference>